<reference evidence="7 8" key="1">
    <citation type="submission" date="2021-07" db="EMBL/GenBank/DDBJ databases">
        <authorList>
            <person name="Palmer J.M."/>
        </authorList>
    </citation>
    <scope>NUCLEOTIDE SEQUENCE [LARGE SCALE GENOMIC DNA]</scope>
    <source>
        <strain evidence="7 8">AT_MEX2019</strain>
        <tissue evidence="7">Muscle</tissue>
    </source>
</reference>
<name>A0ABU7CF47_9TELE</name>
<dbReference type="Gene3D" id="2.60.40.60">
    <property type="entry name" value="Cadherins"/>
    <property type="match status" value="1"/>
</dbReference>
<evidence type="ECO:0000256" key="5">
    <source>
        <dbReference type="PROSITE-ProRule" id="PRU00043"/>
    </source>
</evidence>
<feature type="domain" description="Cadherin" evidence="6">
    <location>
        <begin position="47"/>
        <end position="145"/>
    </location>
</feature>
<dbReference type="PANTHER" id="PTHR24026:SF126">
    <property type="entry name" value="PROTOCADHERIN FAT 4"/>
    <property type="match status" value="1"/>
</dbReference>
<proteinExistence type="predicted"/>
<accession>A0ABU7CF47</accession>
<evidence type="ECO:0000256" key="2">
    <source>
        <dbReference type="ARBA" id="ARBA00022692"/>
    </source>
</evidence>
<comment type="subcellular location">
    <subcellularLocation>
        <location evidence="1">Membrane</location>
    </subcellularLocation>
</comment>
<keyword evidence="5" id="KW-0106">Calcium</keyword>
<sequence length="163" mass="17665">MFLPQQQTYHKLLASPFPCPLGPEWYQVRVELTVTDVNDNIPEWSMVPAPYLAVVSPDATGGSQVYKLSARDGDEGLNGEVEYFLSDGGDGRFEVDRKSGQIRTTGLPLQRDREYLLTVVAADGLGSRSAPAIISVVAGARPPQFTNASFTIAIPENTPEGQP</sequence>
<dbReference type="InterPro" id="IPR015919">
    <property type="entry name" value="Cadherin-like_sf"/>
</dbReference>
<dbReference type="Proteomes" id="UP001345963">
    <property type="component" value="Unassembled WGS sequence"/>
</dbReference>
<evidence type="ECO:0000256" key="4">
    <source>
        <dbReference type="ARBA" id="ARBA00023136"/>
    </source>
</evidence>
<evidence type="ECO:0000256" key="3">
    <source>
        <dbReference type="ARBA" id="ARBA00022989"/>
    </source>
</evidence>
<protein>
    <recommendedName>
        <fullName evidence="6">Cadherin domain-containing protein</fullName>
    </recommendedName>
</protein>
<dbReference type="SMART" id="SM00112">
    <property type="entry name" value="CA"/>
    <property type="match status" value="1"/>
</dbReference>
<dbReference type="Pfam" id="PF00028">
    <property type="entry name" value="Cadherin"/>
    <property type="match status" value="1"/>
</dbReference>
<dbReference type="PROSITE" id="PS50268">
    <property type="entry name" value="CADHERIN_2"/>
    <property type="match status" value="1"/>
</dbReference>
<evidence type="ECO:0000256" key="1">
    <source>
        <dbReference type="ARBA" id="ARBA00004370"/>
    </source>
</evidence>
<evidence type="ECO:0000313" key="8">
    <source>
        <dbReference type="Proteomes" id="UP001345963"/>
    </source>
</evidence>
<dbReference type="PANTHER" id="PTHR24026">
    <property type="entry name" value="FAT ATYPICAL CADHERIN-RELATED"/>
    <property type="match status" value="1"/>
</dbReference>
<dbReference type="CDD" id="cd11304">
    <property type="entry name" value="Cadherin_repeat"/>
    <property type="match status" value="1"/>
</dbReference>
<keyword evidence="4" id="KW-0472">Membrane</keyword>
<keyword evidence="8" id="KW-1185">Reference proteome</keyword>
<organism evidence="7 8">
    <name type="scientific">Ataeniobius toweri</name>
    <dbReference type="NCBI Taxonomy" id="208326"/>
    <lineage>
        <taxon>Eukaryota</taxon>
        <taxon>Metazoa</taxon>
        <taxon>Chordata</taxon>
        <taxon>Craniata</taxon>
        <taxon>Vertebrata</taxon>
        <taxon>Euteleostomi</taxon>
        <taxon>Actinopterygii</taxon>
        <taxon>Neopterygii</taxon>
        <taxon>Teleostei</taxon>
        <taxon>Neoteleostei</taxon>
        <taxon>Acanthomorphata</taxon>
        <taxon>Ovalentaria</taxon>
        <taxon>Atherinomorphae</taxon>
        <taxon>Cyprinodontiformes</taxon>
        <taxon>Goodeidae</taxon>
        <taxon>Ataeniobius</taxon>
    </lineage>
</organism>
<comment type="caution">
    <text evidence="7">The sequence shown here is derived from an EMBL/GenBank/DDBJ whole genome shotgun (WGS) entry which is preliminary data.</text>
</comment>
<dbReference type="EMBL" id="JAHUTI010090024">
    <property type="protein sequence ID" value="MED6261398.1"/>
    <property type="molecule type" value="Genomic_DNA"/>
</dbReference>
<gene>
    <name evidence="7" type="ORF">ATANTOWER_004710</name>
</gene>
<dbReference type="SUPFAM" id="SSF49313">
    <property type="entry name" value="Cadherin-like"/>
    <property type="match status" value="1"/>
</dbReference>
<evidence type="ECO:0000259" key="6">
    <source>
        <dbReference type="PROSITE" id="PS50268"/>
    </source>
</evidence>
<keyword evidence="3" id="KW-1133">Transmembrane helix</keyword>
<dbReference type="InterPro" id="IPR002126">
    <property type="entry name" value="Cadherin-like_dom"/>
</dbReference>
<keyword evidence="2" id="KW-0812">Transmembrane</keyword>
<evidence type="ECO:0000313" key="7">
    <source>
        <dbReference type="EMBL" id="MED6261398.1"/>
    </source>
</evidence>
<dbReference type="PRINTS" id="PR00205">
    <property type="entry name" value="CADHERIN"/>
</dbReference>